<dbReference type="SUPFAM" id="SSF54791">
    <property type="entry name" value="Eukaryotic type KH-domain (KH-domain type I)"/>
    <property type="match status" value="1"/>
</dbReference>
<dbReference type="InterPro" id="IPR031121">
    <property type="entry name" value="RIK/BLOM7"/>
</dbReference>
<dbReference type="Pfam" id="PF22675">
    <property type="entry name" value="KH-I_KHDC4-BBP"/>
    <property type="match status" value="1"/>
</dbReference>
<gene>
    <name evidence="6" type="ORF">CCACVL1_17345</name>
</gene>
<dbReference type="GO" id="GO:0005634">
    <property type="term" value="C:nucleus"/>
    <property type="evidence" value="ECO:0007669"/>
    <property type="project" value="InterPro"/>
</dbReference>
<reference evidence="6 7" key="1">
    <citation type="submission" date="2013-09" db="EMBL/GenBank/DDBJ databases">
        <title>Corchorus capsularis genome sequencing.</title>
        <authorList>
            <person name="Alam M."/>
            <person name="Haque M.S."/>
            <person name="Islam M.S."/>
            <person name="Emdad E.M."/>
            <person name="Islam M.M."/>
            <person name="Ahmed B."/>
            <person name="Halim A."/>
            <person name="Hossen Q.M.M."/>
            <person name="Hossain M.Z."/>
            <person name="Ahmed R."/>
            <person name="Khan M.M."/>
            <person name="Islam R."/>
            <person name="Rashid M.M."/>
            <person name="Khan S.A."/>
            <person name="Rahman M.S."/>
            <person name="Alam M."/>
        </authorList>
    </citation>
    <scope>NUCLEOTIDE SEQUENCE [LARGE SCALE GENOMIC DNA]</scope>
    <source>
        <strain evidence="7">cv. CVL-1</strain>
        <tissue evidence="6">Whole seedling</tissue>
    </source>
</reference>
<dbReference type="PANTHER" id="PTHR15744">
    <property type="entry name" value="BLOM7"/>
    <property type="match status" value="1"/>
</dbReference>
<feature type="domain" description="KHDC4/BBP-like KH-domain type I" evidence="4">
    <location>
        <begin position="209"/>
        <end position="284"/>
    </location>
</feature>
<evidence type="ECO:0000313" key="6">
    <source>
        <dbReference type="EMBL" id="OMO73285.1"/>
    </source>
</evidence>
<protein>
    <recommendedName>
        <fullName evidence="1">Protein RIK</fullName>
    </recommendedName>
    <alternativeName>
        <fullName evidence="2">Rough sheath 2-interacting KH domain protein</fullName>
    </alternativeName>
</protein>
<dbReference type="STRING" id="210143.A0A1R3HSB3"/>
<evidence type="ECO:0000259" key="5">
    <source>
        <dbReference type="Pfam" id="PF23469"/>
    </source>
</evidence>
<feature type="compositionally biased region" description="Pro residues" evidence="3">
    <location>
        <begin position="500"/>
        <end position="523"/>
    </location>
</feature>
<evidence type="ECO:0000256" key="2">
    <source>
        <dbReference type="ARBA" id="ARBA00081001"/>
    </source>
</evidence>
<evidence type="ECO:0000313" key="7">
    <source>
        <dbReference type="Proteomes" id="UP000188268"/>
    </source>
</evidence>
<dbReference type="InterPro" id="IPR055256">
    <property type="entry name" value="KH_1_KHDC4/BBP-like"/>
</dbReference>
<dbReference type="FunFam" id="3.30.1370.10:FF:000037">
    <property type="entry name" value="KH domain protein"/>
    <property type="match status" value="1"/>
</dbReference>
<dbReference type="PANTHER" id="PTHR15744:SF0">
    <property type="entry name" value="KH HOMOLOGY DOMAIN-CONTAINING PROTEIN 4"/>
    <property type="match status" value="1"/>
</dbReference>
<feature type="region of interest" description="Disordered" evidence="3">
    <location>
        <begin position="1"/>
        <end position="33"/>
    </location>
</feature>
<keyword evidence="7" id="KW-1185">Reference proteome</keyword>
<dbReference type="GO" id="GO:0003723">
    <property type="term" value="F:RNA binding"/>
    <property type="evidence" value="ECO:0007669"/>
    <property type="project" value="InterPro"/>
</dbReference>
<dbReference type="EMBL" id="AWWV01011250">
    <property type="protein sequence ID" value="OMO73285.1"/>
    <property type="molecule type" value="Genomic_DNA"/>
</dbReference>
<dbReference type="OMA" id="ATPKPFW"/>
<evidence type="ECO:0000256" key="1">
    <source>
        <dbReference type="ARBA" id="ARBA00070402"/>
    </source>
</evidence>
<dbReference type="Proteomes" id="UP000188268">
    <property type="component" value="Unassembled WGS sequence"/>
</dbReference>
<evidence type="ECO:0000256" key="3">
    <source>
        <dbReference type="SAM" id="MobiDB-lite"/>
    </source>
</evidence>
<sequence>MTEDGGARVSSGDPAVTNDASQTRQRKKRKWDQPAEAFVSAGFTVPFSNIGTLGGIPLPGVPPVTGTFLSNPLAASYPAVSPMFQQHAAAVVPKQNQPKIQDELVIAREIVINDAESSVRYKLTKRQTQEEIQRCTGAVVITRGKYRPPNAPPDGEKPLYLHISAGAHLKETAERILAVDRAAAMVEEMLKHGQSSQAFSTFVYLGFDADPSLNIVARIRGPNDQYINHIMNETGATVILRGHGSGNFDSPQAEEAQQPLHLFLSSNNPKSLEDAKHLAENLLDTISIEFGASRNSSSKVYGAVPPPQQLLTGVPSAGSEQKVNTSSTIGLTAMAISTPAPPVIVPGVTTGYPQGMAGAMLNSGPIHPQPLVTRATSYSGYGGIYPQATPLQQVALALRQSSPISSSVVPATSVASMGAPTTSAPNTVSTSSVSSTSHSEKEQRPPQKRKFQELPAVSKGPARPNQGSDSLNPSKALGDCGVKNVSTMPAPKKLVHPSSEMPPPPPRAIPPSKTMPPPPPPPKFTSSTPPGKSHDKKVASKVKPDNVPDTLVQLMAYGDDDDDSEESSEESLNRNSNADKVRKPFWAL</sequence>
<dbReference type="InterPro" id="IPR036612">
    <property type="entry name" value="KH_dom_type_1_sf"/>
</dbReference>
<dbReference type="Gramene" id="OMO73285">
    <property type="protein sequence ID" value="OMO73285"/>
    <property type="gene ID" value="CCACVL1_17345"/>
</dbReference>
<organism evidence="6 7">
    <name type="scientific">Corchorus capsularis</name>
    <name type="common">Jute</name>
    <dbReference type="NCBI Taxonomy" id="210143"/>
    <lineage>
        <taxon>Eukaryota</taxon>
        <taxon>Viridiplantae</taxon>
        <taxon>Streptophyta</taxon>
        <taxon>Embryophyta</taxon>
        <taxon>Tracheophyta</taxon>
        <taxon>Spermatophyta</taxon>
        <taxon>Magnoliopsida</taxon>
        <taxon>eudicotyledons</taxon>
        <taxon>Gunneridae</taxon>
        <taxon>Pentapetalae</taxon>
        <taxon>rosids</taxon>
        <taxon>malvids</taxon>
        <taxon>Malvales</taxon>
        <taxon>Malvaceae</taxon>
        <taxon>Grewioideae</taxon>
        <taxon>Apeibeae</taxon>
        <taxon>Corchorus</taxon>
    </lineage>
</organism>
<proteinExistence type="predicted"/>
<feature type="domain" description="ATP-dependent RNA helicase PRP5/DDX46/KHDC4 KH" evidence="5">
    <location>
        <begin position="106"/>
        <end position="194"/>
    </location>
</feature>
<dbReference type="InterPro" id="IPR056149">
    <property type="entry name" value="PRP5/DDX46/KHDC4_KH"/>
</dbReference>
<evidence type="ECO:0000259" key="4">
    <source>
        <dbReference type="Pfam" id="PF22675"/>
    </source>
</evidence>
<name>A0A1R3HSB3_COCAP</name>
<feature type="region of interest" description="Disordered" evidence="3">
    <location>
        <begin position="416"/>
        <end position="588"/>
    </location>
</feature>
<accession>A0A1R3HSB3</accession>
<feature type="compositionally biased region" description="Acidic residues" evidence="3">
    <location>
        <begin position="558"/>
        <end position="569"/>
    </location>
</feature>
<feature type="compositionally biased region" description="Low complexity" evidence="3">
    <location>
        <begin position="416"/>
        <end position="437"/>
    </location>
</feature>
<dbReference type="OrthoDB" id="397265at2759"/>
<dbReference type="AlphaFoldDB" id="A0A1R3HSB3"/>
<comment type="caution">
    <text evidence="6">The sequence shown here is derived from an EMBL/GenBank/DDBJ whole genome shotgun (WGS) entry which is preliminary data.</text>
</comment>
<dbReference type="Gene3D" id="3.30.1370.10">
    <property type="entry name" value="K Homology domain, type 1"/>
    <property type="match status" value="1"/>
</dbReference>
<feature type="compositionally biased region" description="Basic and acidic residues" evidence="3">
    <location>
        <begin position="532"/>
        <end position="546"/>
    </location>
</feature>
<dbReference type="CDD" id="cd22471">
    <property type="entry name" value="KH-I_RIK_like_rpt1"/>
    <property type="match status" value="1"/>
</dbReference>
<dbReference type="Pfam" id="PF23469">
    <property type="entry name" value="KH_12"/>
    <property type="match status" value="1"/>
</dbReference>